<evidence type="ECO:0000313" key="2">
    <source>
        <dbReference type="Proteomes" id="UP001230649"/>
    </source>
</evidence>
<evidence type="ECO:0000313" key="1">
    <source>
        <dbReference type="EMBL" id="KAJ9106793.1"/>
    </source>
</evidence>
<name>A0ACC2W4Z8_9TREE</name>
<accession>A0ACC2W4Z8</accession>
<sequence length="343" mass="36678">MPDLSANLEPFLLVARSTKGAAAAKVVMDATSATGVYGFGELLDMPNIRQLKEHETLSSHYDLLQLFAYGTYQTYQANQASYPNLNPSQIDKLKHLSLVSLGMGSRSLTYASLLPILDQPSIRALEDLIIDAIYAGIISGRMDQVNERFSVDWVLGRDLDVGGSELRDLGKRLENWCEMTENLLSSLDTTIARSRAQTVASHAFANKQQQDRFDAYEAYTVALKAKSGNPNKKQPQQPQANRGGPSGPARPAQMPGSSGTGGDPLQGVSGPPSPSQTRNTRSQGRKPAPPAEQEVSHEGGLTAEAGTGEGQNGGGGPSRVRTLSGTLGGQETDAVKRTKRGKK</sequence>
<keyword evidence="2" id="KW-1185">Reference proteome</keyword>
<proteinExistence type="predicted"/>
<organism evidence="1 2">
    <name type="scientific">Naganishia adeliensis</name>
    <dbReference type="NCBI Taxonomy" id="92952"/>
    <lineage>
        <taxon>Eukaryota</taxon>
        <taxon>Fungi</taxon>
        <taxon>Dikarya</taxon>
        <taxon>Basidiomycota</taxon>
        <taxon>Agaricomycotina</taxon>
        <taxon>Tremellomycetes</taxon>
        <taxon>Filobasidiales</taxon>
        <taxon>Filobasidiaceae</taxon>
        <taxon>Naganishia</taxon>
    </lineage>
</organism>
<reference evidence="1" key="1">
    <citation type="submission" date="2023-04" db="EMBL/GenBank/DDBJ databases">
        <title>Draft Genome sequencing of Naganishia species isolated from polar environments using Oxford Nanopore Technology.</title>
        <authorList>
            <person name="Leo P."/>
            <person name="Venkateswaran K."/>
        </authorList>
    </citation>
    <scope>NUCLEOTIDE SEQUENCE</scope>
    <source>
        <strain evidence="1">MNA-CCFEE 5262</strain>
    </source>
</reference>
<dbReference type="EMBL" id="JASBWS010000041">
    <property type="protein sequence ID" value="KAJ9106793.1"/>
    <property type="molecule type" value="Genomic_DNA"/>
</dbReference>
<protein>
    <submittedName>
        <fullName evidence="1">Uncharacterized protein</fullName>
    </submittedName>
</protein>
<comment type="caution">
    <text evidence="1">The sequence shown here is derived from an EMBL/GenBank/DDBJ whole genome shotgun (WGS) entry which is preliminary data.</text>
</comment>
<gene>
    <name evidence="1" type="ORF">QFC20_003977</name>
</gene>
<dbReference type="Proteomes" id="UP001230649">
    <property type="component" value="Unassembled WGS sequence"/>
</dbReference>